<name>A0A812YBU6_SYMPI</name>
<reference evidence="2" key="1">
    <citation type="submission" date="2021-02" db="EMBL/GenBank/DDBJ databases">
        <authorList>
            <person name="Dougan E. K."/>
            <person name="Rhodes N."/>
            <person name="Thang M."/>
            <person name="Chan C."/>
        </authorList>
    </citation>
    <scope>NUCLEOTIDE SEQUENCE</scope>
</reference>
<dbReference type="AlphaFoldDB" id="A0A812YBU6"/>
<feature type="region of interest" description="Disordered" evidence="1">
    <location>
        <begin position="271"/>
        <end position="306"/>
    </location>
</feature>
<organism evidence="2 3">
    <name type="scientific">Symbiodinium pilosum</name>
    <name type="common">Dinoflagellate</name>
    <dbReference type="NCBI Taxonomy" id="2952"/>
    <lineage>
        <taxon>Eukaryota</taxon>
        <taxon>Sar</taxon>
        <taxon>Alveolata</taxon>
        <taxon>Dinophyceae</taxon>
        <taxon>Suessiales</taxon>
        <taxon>Symbiodiniaceae</taxon>
        <taxon>Symbiodinium</taxon>
    </lineage>
</organism>
<dbReference type="OrthoDB" id="428477at2759"/>
<feature type="compositionally biased region" description="Acidic residues" evidence="1">
    <location>
        <begin position="160"/>
        <end position="172"/>
    </location>
</feature>
<feature type="region of interest" description="Disordered" evidence="1">
    <location>
        <begin position="141"/>
        <end position="188"/>
    </location>
</feature>
<protein>
    <submittedName>
        <fullName evidence="2">Uncharacterized protein</fullName>
    </submittedName>
</protein>
<accession>A0A812YBU6</accession>
<gene>
    <name evidence="2" type="ORF">SPIL2461_LOCUS22882</name>
</gene>
<dbReference type="EMBL" id="CAJNIZ010047709">
    <property type="protein sequence ID" value="CAE7774277.1"/>
    <property type="molecule type" value="Genomic_DNA"/>
</dbReference>
<proteinExistence type="predicted"/>
<evidence type="ECO:0000313" key="3">
    <source>
        <dbReference type="Proteomes" id="UP000649617"/>
    </source>
</evidence>
<evidence type="ECO:0000256" key="1">
    <source>
        <dbReference type="SAM" id="MobiDB-lite"/>
    </source>
</evidence>
<keyword evidence="3" id="KW-1185">Reference proteome</keyword>
<sequence length="748" mass="84679">MQYRLDAKLAQALKRICTPKPRTGRLDVNPDIYKQWKAGGEQRKLLTKMLASCEGKKAEFLKKVEHWRTSQRRNKITITSGFYSKKQMKETLLWDKRDKYQPKIMLFWVDVQTTGVREKETAEGINENTYIEGEAADDFDFGGMDMQGLEDSMSDQGMGPDDDDDDDAGDEDGSSRKKKGKGKGGSLQREVALEAAENLGEVIANTLRHVKTMDNHLNSIMSLHDQLADLKADIDGCRTEPPQEKLKKIQECVHQVETRCARAVMEDTKLKRTVLKRQSSGGNDGSAKPEKSAGHPKSGSKKVMVKVHQRDPNPRLVLLLKKWKLDPHHVVFRAHSERLDSCIPIFIHCDEGTSVKKKGLMIIQWQPLLGYGSSRESNDVNYIGPSVMTRFLYSCILAVAYGGKHKNKPLLELTRHLAMEFRSLFHSGIDVKLPSGEHQKLFPVVMGIKGDWGGLAKVGTLTRSYTRDAPTKPYGIGICHLCMAGTESHPWHKVDYDSMVKAHDDPDPPWKDPPPFVEHIPMNLSKAAEFFRPDVFHTCHKGVAADACANAIVTLIDFGYYPHGVFQAKLDIIYSEVVEFCKTCWFKGADTTIISLFLEQKLSSLMPTCDREFRKYFLKILETISSMNKFLSGLYHADVWLSPEECASAIATGRAFLDGFRFCADHAFLVLNSTRWKYQPKYHLFGEIVFKLEQSHRAKCPCLNPIIESTQVDEDFVGRIARFSTSVSIRKISERTLKKYLLSLAGYW</sequence>
<comment type="caution">
    <text evidence="2">The sequence shown here is derived from an EMBL/GenBank/DDBJ whole genome shotgun (WGS) entry which is preliminary data.</text>
</comment>
<dbReference type="Proteomes" id="UP000649617">
    <property type="component" value="Unassembled WGS sequence"/>
</dbReference>
<evidence type="ECO:0000313" key="2">
    <source>
        <dbReference type="EMBL" id="CAE7774277.1"/>
    </source>
</evidence>